<evidence type="ECO:0000256" key="6">
    <source>
        <dbReference type="SAM" id="Phobius"/>
    </source>
</evidence>
<dbReference type="InterPro" id="IPR007348">
    <property type="entry name" value="CopC_dom"/>
</dbReference>
<sequence>MIKKIIVFTCVFLLSFMSSAFAHTHLKSSTPENGEVVTEQLQQVTLIFETKIEQGSTMTLQNTNGESIAINNITINNDQLTGELSSPLENGDYTLEWSIIGADGHPIDESISFTIDIPVENTGTQEQENGTVEETNVEEQEETVEETTTQTEENLAETENHTDHEVAEEPEEENSILMPFLIGALIGIVVVVLFFMIRRKK</sequence>
<dbReference type="Pfam" id="PF10661">
    <property type="entry name" value="EssA"/>
    <property type="match status" value="1"/>
</dbReference>
<dbReference type="Pfam" id="PF04234">
    <property type="entry name" value="CopC"/>
    <property type="match status" value="1"/>
</dbReference>
<comment type="subcellular location">
    <subcellularLocation>
        <location evidence="1">Cell envelope</location>
    </subcellularLocation>
</comment>
<keyword evidence="6" id="KW-0812">Transmembrane</keyword>
<feature type="compositionally biased region" description="Low complexity" evidence="5">
    <location>
        <begin position="122"/>
        <end position="134"/>
    </location>
</feature>
<dbReference type="Proteomes" id="UP000030595">
    <property type="component" value="Unassembled WGS sequence"/>
</dbReference>
<keyword evidence="2" id="KW-0479">Metal-binding</keyword>
<reference evidence="9 10" key="1">
    <citation type="submission" date="2014-02" db="EMBL/GenBank/DDBJ databases">
        <title>Draft genome sequence of Lysinibacillus massiliensis CCUG 49529.</title>
        <authorList>
            <person name="Zhang F."/>
            <person name="Wang G."/>
            <person name="Zhang L."/>
        </authorList>
    </citation>
    <scope>NUCLEOTIDE SEQUENCE [LARGE SCALE GENOMIC DNA]</scope>
    <source>
        <strain evidence="9 10">CCUG 49529</strain>
    </source>
</reference>
<evidence type="ECO:0000256" key="2">
    <source>
        <dbReference type="ARBA" id="ARBA00022723"/>
    </source>
</evidence>
<dbReference type="InterPro" id="IPR014755">
    <property type="entry name" value="Cu-Rt/internalin_Ig-like"/>
</dbReference>
<dbReference type="GO" id="GO:0005507">
    <property type="term" value="F:copper ion binding"/>
    <property type="evidence" value="ECO:0007669"/>
    <property type="project" value="InterPro"/>
</dbReference>
<dbReference type="SUPFAM" id="SSF81296">
    <property type="entry name" value="E set domains"/>
    <property type="match status" value="1"/>
</dbReference>
<dbReference type="GO" id="GO:0006825">
    <property type="term" value="P:copper ion transport"/>
    <property type="evidence" value="ECO:0007669"/>
    <property type="project" value="InterPro"/>
</dbReference>
<evidence type="ECO:0000256" key="5">
    <source>
        <dbReference type="SAM" id="MobiDB-lite"/>
    </source>
</evidence>
<dbReference type="Gene3D" id="2.60.40.1220">
    <property type="match status" value="1"/>
</dbReference>
<keyword evidence="6" id="KW-1133">Transmembrane helix</keyword>
<organism evidence="9 10">
    <name type="scientific">Ureibacillus massiliensis 4400831 = CIP 108448 = CCUG 49529</name>
    <dbReference type="NCBI Taxonomy" id="1211035"/>
    <lineage>
        <taxon>Bacteria</taxon>
        <taxon>Bacillati</taxon>
        <taxon>Bacillota</taxon>
        <taxon>Bacilli</taxon>
        <taxon>Bacillales</taxon>
        <taxon>Caryophanaceae</taxon>
        <taxon>Ureibacillus</taxon>
    </lineage>
</organism>
<feature type="signal peptide" evidence="7">
    <location>
        <begin position="1"/>
        <end position="22"/>
    </location>
</feature>
<name>A0A0A3J7Y4_9BACL</name>
<feature type="compositionally biased region" description="Basic and acidic residues" evidence="5">
    <location>
        <begin position="158"/>
        <end position="167"/>
    </location>
</feature>
<dbReference type="RefSeq" id="WP_052126069.1">
    <property type="nucleotide sequence ID" value="NZ_AVCZ01000008.1"/>
</dbReference>
<feature type="chain" id="PRO_5002003091" description="CopC domain-containing protein" evidence="7">
    <location>
        <begin position="23"/>
        <end position="201"/>
    </location>
</feature>
<feature type="region of interest" description="Disordered" evidence="5">
    <location>
        <begin position="120"/>
        <end position="172"/>
    </location>
</feature>
<dbReference type="OrthoDB" id="2353937at2"/>
<accession>A0A0A3J7Y4</accession>
<evidence type="ECO:0000259" key="8">
    <source>
        <dbReference type="Pfam" id="PF04234"/>
    </source>
</evidence>
<protein>
    <recommendedName>
        <fullName evidence="8">CopC domain-containing protein</fullName>
    </recommendedName>
</protein>
<feature type="compositionally biased region" description="Acidic residues" evidence="5">
    <location>
        <begin position="135"/>
        <end position="145"/>
    </location>
</feature>
<keyword evidence="3 7" id="KW-0732">Signal</keyword>
<feature type="transmembrane region" description="Helical" evidence="6">
    <location>
        <begin position="176"/>
        <end position="197"/>
    </location>
</feature>
<dbReference type="InterPro" id="IPR032694">
    <property type="entry name" value="CopC/D"/>
</dbReference>
<proteinExistence type="predicted"/>
<comment type="caution">
    <text evidence="9">The sequence shown here is derived from an EMBL/GenBank/DDBJ whole genome shotgun (WGS) entry which is preliminary data.</text>
</comment>
<keyword evidence="6" id="KW-0472">Membrane</keyword>
<dbReference type="GO" id="GO:0046688">
    <property type="term" value="P:response to copper ion"/>
    <property type="evidence" value="ECO:0007669"/>
    <property type="project" value="InterPro"/>
</dbReference>
<keyword evidence="4" id="KW-0186">Copper</keyword>
<evidence type="ECO:0000256" key="3">
    <source>
        <dbReference type="ARBA" id="ARBA00022729"/>
    </source>
</evidence>
<evidence type="ECO:0000256" key="4">
    <source>
        <dbReference type="ARBA" id="ARBA00023008"/>
    </source>
</evidence>
<dbReference type="GO" id="GO:0042597">
    <property type="term" value="C:periplasmic space"/>
    <property type="evidence" value="ECO:0007669"/>
    <property type="project" value="InterPro"/>
</dbReference>
<dbReference type="EMBL" id="JPVQ01000008">
    <property type="protein sequence ID" value="KGR91263.1"/>
    <property type="molecule type" value="Genomic_DNA"/>
</dbReference>
<dbReference type="PANTHER" id="PTHR34820:SF4">
    <property type="entry name" value="INNER MEMBRANE PROTEIN YEBZ"/>
    <property type="match status" value="1"/>
</dbReference>
<feature type="domain" description="CopC" evidence="8">
    <location>
        <begin position="23"/>
        <end position="115"/>
    </location>
</feature>
<dbReference type="GO" id="GO:0030313">
    <property type="term" value="C:cell envelope"/>
    <property type="evidence" value="ECO:0007669"/>
    <property type="project" value="UniProtKB-SubCell"/>
</dbReference>
<dbReference type="GO" id="GO:0005886">
    <property type="term" value="C:plasma membrane"/>
    <property type="evidence" value="ECO:0007669"/>
    <property type="project" value="TreeGrafter"/>
</dbReference>
<dbReference type="AlphaFoldDB" id="A0A0A3J7Y4"/>
<dbReference type="InterPro" id="IPR034026">
    <property type="entry name" value="EssA"/>
</dbReference>
<evidence type="ECO:0000313" key="9">
    <source>
        <dbReference type="EMBL" id="KGR91263.1"/>
    </source>
</evidence>
<keyword evidence="10" id="KW-1185">Reference proteome</keyword>
<dbReference type="eggNOG" id="COG2372">
    <property type="taxonomic scope" value="Bacteria"/>
</dbReference>
<evidence type="ECO:0000256" key="7">
    <source>
        <dbReference type="SAM" id="SignalP"/>
    </source>
</evidence>
<gene>
    <name evidence="9" type="ORF">CD30_06415</name>
</gene>
<dbReference type="PANTHER" id="PTHR34820">
    <property type="entry name" value="INNER MEMBRANE PROTEIN YEBZ"/>
    <property type="match status" value="1"/>
</dbReference>
<evidence type="ECO:0000256" key="1">
    <source>
        <dbReference type="ARBA" id="ARBA00004196"/>
    </source>
</evidence>
<evidence type="ECO:0000313" key="10">
    <source>
        <dbReference type="Proteomes" id="UP000030595"/>
    </source>
</evidence>
<dbReference type="InterPro" id="IPR014756">
    <property type="entry name" value="Ig_E-set"/>
</dbReference>